<dbReference type="EMBL" id="CAXKWB010029723">
    <property type="protein sequence ID" value="CAL4136244.1"/>
    <property type="molecule type" value="Genomic_DNA"/>
</dbReference>
<dbReference type="AlphaFoldDB" id="A0AAV2RT23"/>
<dbReference type="GO" id="GO:0042826">
    <property type="term" value="F:histone deacetylase binding"/>
    <property type="evidence" value="ECO:0007669"/>
    <property type="project" value="TreeGrafter"/>
</dbReference>
<dbReference type="GO" id="GO:0008168">
    <property type="term" value="F:methyltransferase activity"/>
    <property type="evidence" value="ECO:0007669"/>
    <property type="project" value="UniProtKB-KW"/>
</dbReference>
<dbReference type="Proteomes" id="UP001497623">
    <property type="component" value="Unassembled WGS sequence"/>
</dbReference>
<organism evidence="8 9">
    <name type="scientific">Meganyctiphanes norvegica</name>
    <name type="common">Northern krill</name>
    <name type="synonym">Thysanopoda norvegica</name>
    <dbReference type="NCBI Taxonomy" id="48144"/>
    <lineage>
        <taxon>Eukaryota</taxon>
        <taxon>Metazoa</taxon>
        <taxon>Ecdysozoa</taxon>
        <taxon>Arthropoda</taxon>
        <taxon>Crustacea</taxon>
        <taxon>Multicrustacea</taxon>
        <taxon>Malacostraca</taxon>
        <taxon>Eumalacostraca</taxon>
        <taxon>Eucarida</taxon>
        <taxon>Euphausiacea</taxon>
        <taxon>Euphausiidae</taxon>
        <taxon>Meganyctiphanes</taxon>
    </lineage>
</organism>
<dbReference type="GO" id="GO:0005634">
    <property type="term" value="C:nucleus"/>
    <property type="evidence" value="ECO:0007669"/>
    <property type="project" value="TreeGrafter"/>
</dbReference>
<evidence type="ECO:0000256" key="3">
    <source>
        <dbReference type="ARBA" id="ARBA00022691"/>
    </source>
</evidence>
<dbReference type="Gene3D" id="2.170.270.10">
    <property type="entry name" value="SET domain"/>
    <property type="match status" value="1"/>
</dbReference>
<dbReference type="Gene3D" id="1.25.40.10">
    <property type="entry name" value="Tetratricopeptide repeat domain"/>
    <property type="match status" value="1"/>
</dbReference>
<keyword evidence="6" id="KW-0862">Zinc</keyword>
<evidence type="ECO:0000256" key="2">
    <source>
        <dbReference type="ARBA" id="ARBA00022679"/>
    </source>
</evidence>
<keyword evidence="3" id="KW-0949">S-adenosyl-L-methionine</keyword>
<dbReference type="InterPro" id="IPR002893">
    <property type="entry name" value="Znf_MYND"/>
</dbReference>
<evidence type="ECO:0000256" key="1">
    <source>
        <dbReference type="ARBA" id="ARBA00022603"/>
    </source>
</evidence>
<feature type="domain" description="MYND-type" evidence="7">
    <location>
        <begin position="310"/>
        <end position="347"/>
    </location>
</feature>
<accession>A0AAV2RT23</accession>
<comment type="caution">
    <text evidence="8">The sequence shown here is derived from an EMBL/GenBank/DDBJ whole genome shotgun (WGS) entry which is preliminary data.</text>
</comment>
<dbReference type="GO" id="GO:0005737">
    <property type="term" value="C:cytoplasm"/>
    <property type="evidence" value="ECO:0007669"/>
    <property type="project" value="TreeGrafter"/>
</dbReference>
<protein>
    <recommendedName>
        <fullName evidence="7">MYND-type domain-containing protein</fullName>
    </recommendedName>
</protein>
<name>A0AAV2RT23_MEGNR</name>
<keyword evidence="1" id="KW-0489">Methyltransferase</keyword>
<dbReference type="InterPro" id="IPR011990">
    <property type="entry name" value="TPR-like_helical_dom_sf"/>
</dbReference>
<evidence type="ECO:0000313" key="8">
    <source>
        <dbReference type="EMBL" id="CAL4136244.1"/>
    </source>
</evidence>
<dbReference type="PANTHER" id="PTHR46165:SF7">
    <property type="entry name" value="SET AND MYND DOMAIN-CONTAINING PROTEIN 4"/>
    <property type="match status" value="1"/>
</dbReference>
<dbReference type="InterPro" id="IPR044421">
    <property type="entry name" value="SMYD4_SET"/>
</dbReference>
<keyword evidence="4" id="KW-0479">Metal-binding</keyword>
<keyword evidence="5" id="KW-0863">Zinc-finger</keyword>
<dbReference type="GO" id="GO:0032259">
    <property type="term" value="P:methylation"/>
    <property type="evidence" value="ECO:0007669"/>
    <property type="project" value="UniProtKB-KW"/>
</dbReference>
<dbReference type="Gene3D" id="1.10.220.160">
    <property type="match status" value="1"/>
</dbReference>
<gene>
    <name evidence="8" type="ORF">MNOR_LOCUS27776</name>
</gene>
<evidence type="ECO:0000313" key="9">
    <source>
        <dbReference type="Proteomes" id="UP001497623"/>
    </source>
</evidence>
<keyword evidence="2" id="KW-0808">Transferase</keyword>
<dbReference type="GO" id="GO:0008270">
    <property type="term" value="F:zinc ion binding"/>
    <property type="evidence" value="ECO:0007669"/>
    <property type="project" value="UniProtKB-KW"/>
</dbReference>
<evidence type="ECO:0000259" key="7">
    <source>
        <dbReference type="Pfam" id="PF01753"/>
    </source>
</evidence>
<proteinExistence type="predicted"/>
<evidence type="ECO:0000256" key="6">
    <source>
        <dbReference type="ARBA" id="ARBA00022833"/>
    </source>
</evidence>
<dbReference type="SUPFAM" id="SSF48452">
    <property type="entry name" value="TPR-like"/>
    <property type="match status" value="1"/>
</dbReference>
<evidence type="ECO:0000256" key="4">
    <source>
        <dbReference type="ARBA" id="ARBA00022723"/>
    </source>
</evidence>
<dbReference type="Pfam" id="PF01753">
    <property type="entry name" value="zf-MYND"/>
    <property type="match status" value="1"/>
</dbReference>
<dbReference type="PANTHER" id="PTHR46165">
    <property type="entry name" value="SET AND MYND DOMAIN-CONTAINING PROTEIN 4"/>
    <property type="match status" value="1"/>
</dbReference>
<dbReference type="SUPFAM" id="SSF144232">
    <property type="entry name" value="HIT/MYND zinc finger-like"/>
    <property type="match status" value="1"/>
</dbReference>
<reference evidence="8 9" key="1">
    <citation type="submission" date="2024-05" db="EMBL/GenBank/DDBJ databases">
        <authorList>
            <person name="Wallberg A."/>
        </authorList>
    </citation>
    <scope>NUCLEOTIDE SEQUENCE [LARGE SCALE GENOMIC DNA]</scope>
</reference>
<dbReference type="InterPro" id="IPR052097">
    <property type="entry name" value="SET-MYND_domain_protein"/>
</dbReference>
<evidence type="ECO:0000256" key="5">
    <source>
        <dbReference type="ARBA" id="ARBA00022771"/>
    </source>
</evidence>
<keyword evidence="9" id="KW-1185">Reference proteome</keyword>
<sequence length="714" mass="83006">MATNGQASEDKMLETKPKRDINKEMPGFFKDYAKMVRMAITNDKFNEFTKCTTDEERIRFIFAIPEVHDISLKTYFRPKSEKEAVDYKEQGNKAFGKNENAAALRFYSQAVLKAPVPTGKYWKLIKENADPKKMTLYSICLANRSAALYHLREHQWCVKDIDEALEHHYPKELKWKLYNRKAHIMLSFRRHIDAQEAFRQALKWLDWSKMERERRMEHQKKIQKWLQLFKSGKVENYEEVKEVELLPLVPYWSHGPSENFPALSKKVEVLHDNNQGRYAVAAEDINPGDVLAVEDPYAYVLMRDDYLLHCQNCFASVKAAIPCKSCAAVVYCSVECREKSYFHSIECNILDLLFGSGMSINCFLAFRMVTQSPLSFFLEQKDKLREMDPKETLAVTKESPYVGTDFMRIYNLVRHENQRTQEDNLHRTIMAAFLLKSLRKTKYFGDKGSGFAAYPLIQDQGDDRLNDIEAFMGGIILRFTGLVQFNAHEVSEYCLQKPKTIDDSHNETIGAALYPSLALFNHSCHGAQVRYFSGNKVITKAYRKLKKGEMIPENYGQTYVAAPKSKRKQELKERYWFDCLCQACQDDWPMYKDFDPKMLKFKCQKCQEPRLIDTDRMMMPFFKCDGCGDQTNILGALKNLQNTEQTYKAAMTEMNGFNIRACQKLLIENMNQLDTALAPPYRDYHMTQEAFMKCCLAEGNTIIRPGKPKEERMS</sequence>
<dbReference type="Gene3D" id="6.10.140.2220">
    <property type="match status" value="1"/>
</dbReference>
<dbReference type="SUPFAM" id="SSF82199">
    <property type="entry name" value="SET domain"/>
    <property type="match status" value="1"/>
</dbReference>
<dbReference type="InterPro" id="IPR046341">
    <property type="entry name" value="SET_dom_sf"/>
</dbReference>
<dbReference type="CDD" id="cd10536">
    <property type="entry name" value="SET_SMYD4"/>
    <property type="match status" value="1"/>
</dbReference>